<dbReference type="EMBL" id="KZ451935">
    <property type="protein sequence ID" value="PKA60793.1"/>
    <property type="molecule type" value="Genomic_DNA"/>
</dbReference>
<dbReference type="OrthoDB" id="1848252at2759"/>
<protein>
    <submittedName>
        <fullName evidence="2">Uncharacterized protein</fullName>
    </submittedName>
</protein>
<feature type="compositionally biased region" description="Basic and acidic residues" evidence="1">
    <location>
        <begin position="37"/>
        <end position="50"/>
    </location>
</feature>
<proteinExistence type="predicted"/>
<dbReference type="InterPro" id="IPR010410">
    <property type="entry name" value="DUF1005"/>
</dbReference>
<organism evidence="2 3">
    <name type="scientific">Apostasia shenzhenica</name>
    <dbReference type="NCBI Taxonomy" id="1088818"/>
    <lineage>
        <taxon>Eukaryota</taxon>
        <taxon>Viridiplantae</taxon>
        <taxon>Streptophyta</taxon>
        <taxon>Embryophyta</taxon>
        <taxon>Tracheophyta</taxon>
        <taxon>Spermatophyta</taxon>
        <taxon>Magnoliopsida</taxon>
        <taxon>Liliopsida</taxon>
        <taxon>Asparagales</taxon>
        <taxon>Orchidaceae</taxon>
        <taxon>Apostasioideae</taxon>
        <taxon>Apostasia</taxon>
    </lineage>
</organism>
<accession>A0A2I0AZ18</accession>
<reference evidence="2 3" key="1">
    <citation type="journal article" date="2017" name="Nature">
        <title>The Apostasia genome and the evolution of orchids.</title>
        <authorList>
            <person name="Zhang G.Q."/>
            <person name="Liu K.W."/>
            <person name="Li Z."/>
            <person name="Lohaus R."/>
            <person name="Hsiao Y.Y."/>
            <person name="Niu S.C."/>
            <person name="Wang J.Y."/>
            <person name="Lin Y.C."/>
            <person name="Xu Q."/>
            <person name="Chen L.J."/>
            <person name="Yoshida K."/>
            <person name="Fujiwara S."/>
            <person name="Wang Z.W."/>
            <person name="Zhang Y.Q."/>
            <person name="Mitsuda N."/>
            <person name="Wang M."/>
            <person name="Liu G.H."/>
            <person name="Pecoraro L."/>
            <person name="Huang H.X."/>
            <person name="Xiao X.J."/>
            <person name="Lin M."/>
            <person name="Wu X.Y."/>
            <person name="Wu W.L."/>
            <person name="Chen Y.Y."/>
            <person name="Chang S.B."/>
            <person name="Sakamoto S."/>
            <person name="Ohme-Takagi M."/>
            <person name="Yagi M."/>
            <person name="Zeng S.J."/>
            <person name="Shen C.Y."/>
            <person name="Yeh C.M."/>
            <person name="Luo Y.B."/>
            <person name="Tsai W.C."/>
            <person name="Van de Peer Y."/>
            <person name="Liu Z.J."/>
        </authorList>
    </citation>
    <scope>NUCLEOTIDE SEQUENCE [LARGE SCALE GENOMIC DNA]</scope>
    <source>
        <strain evidence="3">cv. Shenzhen</strain>
        <tissue evidence="2">Stem</tissue>
    </source>
</reference>
<dbReference type="Proteomes" id="UP000236161">
    <property type="component" value="Unassembled WGS sequence"/>
</dbReference>
<dbReference type="PANTHER" id="PTHR31317:SF4">
    <property type="entry name" value="OS08G0163500 PROTEIN"/>
    <property type="match status" value="1"/>
</dbReference>
<name>A0A2I0AZ18_9ASPA</name>
<gene>
    <name evidence="2" type="ORF">AXF42_Ash006427</name>
</gene>
<feature type="compositionally biased region" description="Low complexity" evidence="1">
    <location>
        <begin position="60"/>
        <end position="83"/>
    </location>
</feature>
<keyword evidence="3" id="KW-1185">Reference proteome</keyword>
<evidence type="ECO:0000313" key="3">
    <source>
        <dbReference type="Proteomes" id="UP000236161"/>
    </source>
</evidence>
<feature type="region of interest" description="Disordered" evidence="1">
    <location>
        <begin position="37"/>
        <end position="83"/>
    </location>
</feature>
<evidence type="ECO:0000313" key="2">
    <source>
        <dbReference type="EMBL" id="PKA60793.1"/>
    </source>
</evidence>
<dbReference type="STRING" id="1088818.A0A2I0AZ18"/>
<dbReference type="AlphaFoldDB" id="A0A2I0AZ18"/>
<dbReference type="Pfam" id="PF06219">
    <property type="entry name" value="DUF1005"/>
    <property type="match status" value="1"/>
</dbReference>
<sequence>MLENIVTLITLTSCESTEFISTPLNRVHYITKKKMEEKEELAAERTEKNRASRWQHKTNPASSPLSSASSPTPTSSISSPSAAVGAMPPISAVTSPPSPKPTFDPINSINDGFALNCSAYSASLSAFTAAESKLLQLRSPEAGGLIASVSAEDKKCGFLPFLPLYGPCFSKGLRVFTLSFECWGSSSFLPGRRRRTKARVSEGFWGFESAVFFEINSAQTPLSIVIIRNDSEGHLDAEKPRPISQASGLCVCVIRRASSCIVTHTYNRCLLLKQLTREIIFLDEHWFVIMMDPQAFVRLSIGSLALRIPVNPSSNAGRGANLLPKPSCTCEIRLLGFPVQTASVPLVSSAEYVPDSRMNASAFYLEKSHFEALLTHRCFRAGPSYLEIVVYSGRQRPYCGLSGGKQLIGRFRVVVGSEWGEGRPALLHNGWISIGKESKGGSKIGPEMHLRVKLDPDPRYVFQFEDETALSPQIVQFKGNSKQPIFSCKYSQERR</sequence>
<dbReference type="PANTHER" id="PTHR31317">
    <property type="entry name" value="OS08G0163500 PROTEIN"/>
    <property type="match status" value="1"/>
</dbReference>
<evidence type="ECO:0000256" key="1">
    <source>
        <dbReference type="SAM" id="MobiDB-lite"/>
    </source>
</evidence>